<feature type="active site" description="Proton acceptor" evidence="16">
    <location>
        <position position="1292"/>
    </location>
</feature>
<keyword evidence="6 18" id="KW-0479">Metal-binding</keyword>
<feature type="binding site" evidence="18">
    <location>
        <position position="56"/>
    </location>
    <ligand>
        <name>[2Fe-2S] cluster</name>
        <dbReference type="ChEBI" id="CHEBI:190135"/>
        <label>1</label>
    </ligand>
</feature>
<feature type="binding site" evidence="18">
    <location>
        <position position="51"/>
    </location>
    <ligand>
        <name>[2Fe-2S] cluster</name>
        <dbReference type="ChEBI" id="CHEBI:190135"/>
        <label>1</label>
    </ligand>
</feature>
<dbReference type="GO" id="GO:0071949">
    <property type="term" value="F:FAD binding"/>
    <property type="evidence" value="ECO:0007669"/>
    <property type="project" value="InterPro"/>
</dbReference>
<dbReference type="SUPFAM" id="SSF55447">
    <property type="entry name" value="CO dehydrogenase flavoprotein C-terminal domain-like"/>
    <property type="match status" value="1"/>
</dbReference>
<comment type="cofactor">
    <cofactor evidence="18">
        <name>Mo-molybdopterin</name>
        <dbReference type="ChEBI" id="CHEBI:71302"/>
    </cofactor>
    <text evidence="18">Binds 1 Mo-molybdopterin (Mo-MPT) cofactor per subunit.</text>
</comment>
<sequence>MEQKQRETGRESLVFAVNGQRFEVSSRLDPSTTLLEFLRTRTSFKSVKLGCGEGGCGACIALLSKYDPVRDQVEDFTVSSCLTLLCSVNGCSVSTSEGLGNSKDGFHPIHQRFSGFHASQCGFCTPGMCVSLFGALVKAGKNDQREPSPGFSKLTVVEAEKAISGNLCRCTGYRPIADACKSFAADVDIEDLGLNSFWKKEESREAKMSRLPLYDHNHEICTFPEFLKREIKSSLLLDSERYSWCTPATVEELQSLLKSIDADCKTRMKLVLSSIRRDEEGIEIGAAVTISKTIEALKEENNSEFNSECKIVFKRIALHMEKIASEFVRNTGSVGGNLVMAQRKHFPSDIATILLAAGAFVHILTGTLHEKLTLDEFLERPPLDSKSVLLNIKIPNYAASKNISSEMDSKLLFETYRAAPRPLGHALPYLNAPFLSEVSCLKSFGSAVLNKCRVVFGAYGTKHAIRAKDVENFLSGKILTIGVVYEAVKLVKANVVPEDGTPSPAYRSSLAAGYLFDFLYPLIGINSKISGVWSDEYCNTSLFKDAKIKQKYSQLDHVQLPTLLSSSKQVLELNNDHHPVGQPTKKVGAALQASGEAVFVDDIPSPTNCLHGAFIYSMKPYARVKHIKFKSKLLPDGVSGLISVRDIPKGGENRGCTTMFGTESLFADELTQYAGERLAFVVADTQKHADIASNLVEVDYDIENLEPPLLTVEEAIKRSSLLEVPLLLYPKQVGDISKGLAEADHKILSAEIKLGSQYHFYMETQTALALPYENNCMVVYSSTQCPEYAHVTIAKCLGIPEHNVRVITRRVGGGFGGKAMKAIPSTRFSVYFSLMIDLPFHFSVINRAQVSRPVRTYLNRKTDMIMAGGRHPMEITYNVGFKSNGKVTALQLDILINAGISFDRSPLMPKTILIGLKKYDWGALSFDIKVCKTNHSSKTAMRAPGEVQGSYIAEAVIEHVASTLSMDVDSVRNINFHRYESLKLFYDVASGDSVEFTLISIWNKLAESSSFKQRVEIIKEFNRCKVWKKRGISRVPIVHQVFVGPTPGKVSILSDGSVVVEVGGIELGQGLWTKVKQMAAFALSSIKCDGVENLLDKVRVLQADTLSLTQGGMTAGSTTSESSCESVRLFCAVLVERLAPLKETLQGQMGSVTWDALICKAYMESLNLSASSRYIPDFTSMHYLNYGAAVSEVEVNLLTGETTILRSDIIYDCGQSLNPAVDLGQIEGAFVQGIGFFMLEEYTTNSDGLVVADSTWTYKVPTIDTIPKQFNVEIHNSGHHQKRVLSSKASVEPPLLLAASVHCATRAAIRDARQQLHSWVCMDESYSTFNLEVPATMPKVKELCGLDNVERYLGWKMGRK</sequence>
<dbReference type="Pfam" id="PF03450">
    <property type="entry name" value="CO_deh_flav_C"/>
    <property type="match status" value="1"/>
</dbReference>
<dbReference type="InterPro" id="IPR036856">
    <property type="entry name" value="Ald_Oxase/Xan_DH_a/b_sf"/>
</dbReference>
<dbReference type="PROSITE" id="PS51387">
    <property type="entry name" value="FAD_PCMH"/>
    <property type="match status" value="1"/>
</dbReference>
<dbReference type="InterPro" id="IPR037165">
    <property type="entry name" value="AldOxase/xan_DH_Mopterin-bd_sf"/>
</dbReference>
<protein>
    <recommendedName>
        <fullName evidence="15">indole-3-acetaldehyde oxidase</fullName>
        <ecNumber evidence="15">1.2.3.7</ecNumber>
    </recommendedName>
</protein>
<dbReference type="SMART" id="SM01008">
    <property type="entry name" value="Ald_Xan_dh_C"/>
    <property type="match status" value="1"/>
</dbReference>
<dbReference type="Pfam" id="PF00111">
    <property type="entry name" value="Fer2"/>
    <property type="match status" value="1"/>
</dbReference>
<evidence type="ECO:0000256" key="3">
    <source>
        <dbReference type="ARBA" id="ARBA00022505"/>
    </source>
</evidence>
<dbReference type="GO" id="GO:0009851">
    <property type="term" value="P:auxin biosynthetic process"/>
    <property type="evidence" value="ECO:0007669"/>
    <property type="project" value="UniProtKB-KW"/>
</dbReference>
<dbReference type="Gene3D" id="3.30.390.50">
    <property type="entry name" value="CO dehydrogenase flavoprotein, C-terminal domain"/>
    <property type="match status" value="1"/>
</dbReference>
<evidence type="ECO:0000256" key="14">
    <source>
        <dbReference type="ARBA" id="ARBA00034078"/>
    </source>
</evidence>
<evidence type="ECO:0000259" key="19">
    <source>
        <dbReference type="PROSITE" id="PS51085"/>
    </source>
</evidence>
<feature type="binding site" evidence="18">
    <location>
        <position position="81"/>
    </location>
    <ligand>
        <name>[2Fe-2S] cluster</name>
        <dbReference type="ChEBI" id="CHEBI:190135"/>
        <label>1</label>
    </ligand>
</feature>
<comment type="cofactor">
    <cofactor evidence="18">
        <name>[2Fe-2S] cluster</name>
        <dbReference type="ChEBI" id="CHEBI:190135"/>
    </cofactor>
    <text evidence="18">Binds 2 [2Fe-2S] clusters.</text>
</comment>
<dbReference type="InterPro" id="IPR000674">
    <property type="entry name" value="Ald_Oxase/Xan_DH_a/b"/>
</dbReference>
<dbReference type="FunFam" id="3.30.365.10:FF:000001">
    <property type="entry name" value="Xanthine dehydrogenase oxidase"/>
    <property type="match status" value="1"/>
</dbReference>
<dbReference type="GO" id="GO:0051537">
    <property type="term" value="F:2 iron, 2 sulfur cluster binding"/>
    <property type="evidence" value="ECO:0007669"/>
    <property type="project" value="UniProtKB-KW"/>
</dbReference>
<dbReference type="PANTHER" id="PTHR11908:SF132">
    <property type="entry name" value="ALDEHYDE OXIDASE 1-RELATED"/>
    <property type="match status" value="1"/>
</dbReference>
<dbReference type="SMART" id="SM01092">
    <property type="entry name" value="CO_deh_flav_C"/>
    <property type="match status" value="1"/>
</dbReference>
<evidence type="ECO:0000256" key="4">
    <source>
        <dbReference type="ARBA" id="ARBA00022630"/>
    </source>
</evidence>
<gene>
    <name evidence="21" type="ORF">H0E87_016978</name>
</gene>
<dbReference type="Pfam" id="PF20256">
    <property type="entry name" value="MoCoBD_2"/>
    <property type="match status" value="1"/>
</dbReference>
<feature type="binding site" evidence="17">
    <location>
        <position position="349"/>
    </location>
    <ligand>
        <name>FAD</name>
        <dbReference type="ChEBI" id="CHEBI:57692"/>
    </ligand>
</feature>
<dbReference type="InterPro" id="IPR036683">
    <property type="entry name" value="CO_DH_flav_C_dom_sf"/>
</dbReference>
<feature type="binding site" evidence="18">
    <location>
        <position position="124"/>
    </location>
    <ligand>
        <name>[2Fe-2S] cluster</name>
        <dbReference type="ChEBI" id="CHEBI:190135"/>
        <label>2</label>
    </ligand>
</feature>
<evidence type="ECO:0000256" key="15">
    <source>
        <dbReference type="ARBA" id="ARBA00067017"/>
    </source>
</evidence>
<dbReference type="InterPro" id="IPR016169">
    <property type="entry name" value="FAD-bd_PCMH_sub2"/>
</dbReference>
<dbReference type="InterPro" id="IPR036884">
    <property type="entry name" value="2Fe-2S-bd_dom_sf"/>
</dbReference>
<dbReference type="InterPro" id="IPR002888">
    <property type="entry name" value="2Fe-2S-bd"/>
</dbReference>
<dbReference type="FunFam" id="1.10.150.120:FF:000006">
    <property type="entry name" value="Aldehyde oxidase"/>
    <property type="match status" value="1"/>
</dbReference>
<keyword evidence="13" id="KW-0073">Auxin biosynthesis</keyword>
<dbReference type="SUPFAM" id="SSF56176">
    <property type="entry name" value="FAD-binding/transporter-associated domain-like"/>
    <property type="match status" value="1"/>
</dbReference>
<comment type="caution">
    <text evidence="21">The sequence shown here is derived from an EMBL/GenBank/DDBJ whole genome shotgun (WGS) entry which is preliminary data.</text>
</comment>
<dbReference type="InterPro" id="IPR016166">
    <property type="entry name" value="FAD-bd_PCMH"/>
</dbReference>
<dbReference type="InterPro" id="IPR005107">
    <property type="entry name" value="CO_DH_flav_C"/>
</dbReference>
<feature type="binding site" evidence="17">
    <location>
        <position position="417"/>
    </location>
    <ligand>
        <name>FAD</name>
        <dbReference type="ChEBI" id="CHEBI:57692"/>
    </ligand>
</feature>
<dbReference type="InterPro" id="IPR036010">
    <property type="entry name" value="2Fe-2S_ferredoxin-like_sf"/>
</dbReference>
<feature type="binding site" evidence="18">
    <location>
        <position position="1116"/>
    </location>
    <ligand>
        <name>Mo-molybdopterin</name>
        <dbReference type="ChEBI" id="CHEBI:71302"/>
    </ligand>
    <ligandPart>
        <name>Mo</name>
        <dbReference type="ChEBI" id="CHEBI:28685"/>
    </ligandPart>
</feature>
<dbReference type="InterPro" id="IPR001041">
    <property type="entry name" value="2Fe-2S_ferredoxin-type"/>
</dbReference>
<dbReference type="InterPro" id="IPR036318">
    <property type="entry name" value="FAD-bd_PCMH-like_sf"/>
</dbReference>
<name>A0A8T2XYI7_POPDE</name>
<dbReference type="SUPFAM" id="SSF54292">
    <property type="entry name" value="2Fe-2S ferredoxin-like"/>
    <property type="match status" value="1"/>
</dbReference>
<dbReference type="EC" id="1.2.3.7" evidence="15"/>
<dbReference type="GO" id="GO:0005506">
    <property type="term" value="F:iron ion binding"/>
    <property type="evidence" value="ECO:0007669"/>
    <property type="project" value="InterPro"/>
</dbReference>
<dbReference type="InterPro" id="IPR006058">
    <property type="entry name" value="2Fe2S_fd_BS"/>
</dbReference>
<accession>A0A8T2XYI7</accession>
<evidence type="ECO:0000256" key="8">
    <source>
        <dbReference type="ARBA" id="ARBA00022865"/>
    </source>
</evidence>
<dbReference type="Pfam" id="PF02738">
    <property type="entry name" value="MoCoBD_1"/>
    <property type="match status" value="1"/>
</dbReference>
<evidence type="ECO:0000313" key="22">
    <source>
        <dbReference type="Proteomes" id="UP000807159"/>
    </source>
</evidence>
<dbReference type="InterPro" id="IPR002346">
    <property type="entry name" value="Mopterin_DH_FAD-bd"/>
</dbReference>
<dbReference type="Gene3D" id="3.30.365.10">
    <property type="entry name" value="Aldehyde oxidase/xanthine dehydrogenase, molybdopterin binding domain"/>
    <property type="match status" value="4"/>
</dbReference>
<feature type="binding site" evidence="18">
    <location>
        <position position="170"/>
    </location>
    <ligand>
        <name>[2Fe-2S] cluster</name>
        <dbReference type="ChEBI" id="CHEBI:190135"/>
        <label>2</label>
    </ligand>
</feature>
<evidence type="ECO:0000256" key="1">
    <source>
        <dbReference type="ARBA" id="ARBA00001974"/>
    </source>
</evidence>
<evidence type="ECO:0000256" key="7">
    <source>
        <dbReference type="ARBA" id="ARBA00022827"/>
    </source>
</evidence>
<dbReference type="InterPro" id="IPR016208">
    <property type="entry name" value="Ald_Oxase/xanthine_DH-like"/>
</dbReference>
<evidence type="ECO:0000256" key="16">
    <source>
        <dbReference type="PIRSR" id="PIRSR000127-1"/>
    </source>
</evidence>
<dbReference type="GO" id="GO:0050302">
    <property type="term" value="F:indole-3-acetaldehyde oxidase activity"/>
    <property type="evidence" value="ECO:0007669"/>
    <property type="project" value="UniProtKB-EC"/>
</dbReference>
<organism evidence="21 22">
    <name type="scientific">Populus deltoides</name>
    <name type="common">Eastern poplar</name>
    <name type="synonym">Eastern cottonwood</name>
    <dbReference type="NCBI Taxonomy" id="3696"/>
    <lineage>
        <taxon>Eukaryota</taxon>
        <taxon>Viridiplantae</taxon>
        <taxon>Streptophyta</taxon>
        <taxon>Embryophyta</taxon>
        <taxon>Tracheophyta</taxon>
        <taxon>Spermatophyta</taxon>
        <taxon>Magnoliopsida</taxon>
        <taxon>eudicotyledons</taxon>
        <taxon>Gunneridae</taxon>
        <taxon>Pentapetalae</taxon>
        <taxon>rosids</taxon>
        <taxon>fabids</taxon>
        <taxon>Malpighiales</taxon>
        <taxon>Salicaceae</taxon>
        <taxon>Saliceae</taxon>
        <taxon>Populus</taxon>
    </lineage>
</organism>
<evidence type="ECO:0000313" key="21">
    <source>
        <dbReference type="EMBL" id="KAH8497897.1"/>
    </source>
</evidence>
<dbReference type="SUPFAM" id="SSF56003">
    <property type="entry name" value="Molybdenum cofactor-binding domain"/>
    <property type="match status" value="1"/>
</dbReference>
<comment type="cofactor">
    <cofactor evidence="1 17">
        <name>FAD</name>
        <dbReference type="ChEBI" id="CHEBI:57692"/>
    </cofactor>
</comment>
<dbReference type="FunFam" id="3.10.20.30:FF:000012">
    <property type="entry name" value="Xanthine dehydrogenase/oxidase"/>
    <property type="match status" value="1"/>
</dbReference>
<evidence type="ECO:0000256" key="11">
    <source>
        <dbReference type="ARBA" id="ARBA00023014"/>
    </source>
</evidence>
<feature type="binding site" evidence="18">
    <location>
        <position position="942"/>
    </location>
    <ligand>
        <name>Mo-molybdopterin</name>
        <dbReference type="ChEBI" id="CHEBI:71302"/>
    </ligand>
    <ligandPart>
        <name>Mo</name>
        <dbReference type="ChEBI" id="CHEBI:28685"/>
    </ligandPart>
</feature>
<evidence type="ECO:0000256" key="10">
    <source>
        <dbReference type="ARBA" id="ARBA00023004"/>
    </source>
</evidence>
<dbReference type="GO" id="GO:0009688">
    <property type="term" value="P:abscisic acid biosynthetic process"/>
    <property type="evidence" value="ECO:0007669"/>
    <property type="project" value="UniProtKB-KW"/>
</dbReference>
<feature type="binding site" evidence="18">
    <location>
        <position position="784"/>
    </location>
    <ligand>
        <name>Mo-molybdopterin</name>
        <dbReference type="ChEBI" id="CHEBI:71302"/>
    </ligand>
    <ligandPart>
        <name>Mo</name>
        <dbReference type="ChEBI" id="CHEBI:28685"/>
    </ligandPart>
</feature>
<feature type="binding site" evidence="18">
    <location>
        <position position="168"/>
    </location>
    <ligand>
        <name>[2Fe-2S] cluster</name>
        <dbReference type="ChEBI" id="CHEBI:190135"/>
        <label>2</label>
    </ligand>
</feature>
<dbReference type="Proteomes" id="UP000807159">
    <property type="component" value="Chromosome 9"/>
</dbReference>
<evidence type="ECO:0000256" key="5">
    <source>
        <dbReference type="ARBA" id="ARBA00022714"/>
    </source>
</evidence>
<evidence type="ECO:0000256" key="9">
    <source>
        <dbReference type="ARBA" id="ARBA00023002"/>
    </source>
</evidence>
<dbReference type="SUPFAM" id="SSF54665">
    <property type="entry name" value="CO dehydrogenase molybdoprotein N-domain-like"/>
    <property type="match status" value="1"/>
</dbReference>
<evidence type="ECO:0000256" key="6">
    <source>
        <dbReference type="ARBA" id="ARBA00022723"/>
    </source>
</evidence>
<keyword evidence="9" id="KW-0560">Oxidoreductase</keyword>
<reference evidence="21" key="1">
    <citation type="journal article" date="2021" name="J. Hered.">
        <title>Genome Assembly of Salicaceae Populus deltoides (Eastern Cottonwood) I-69 Based on Nanopore Sequencing and Hi-C Technologies.</title>
        <authorList>
            <person name="Bai S."/>
            <person name="Wu H."/>
            <person name="Zhang J."/>
            <person name="Pan Z."/>
            <person name="Zhao W."/>
            <person name="Li Z."/>
            <person name="Tong C."/>
        </authorList>
    </citation>
    <scope>NUCLEOTIDE SEQUENCE</scope>
    <source>
        <tissue evidence="21">Leaf</tissue>
    </source>
</reference>
<evidence type="ECO:0000256" key="12">
    <source>
        <dbReference type="ARBA" id="ARBA00023027"/>
    </source>
</evidence>
<dbReference type="Gene3D" id="3.10.20.30">
    <property type="match status" value="1"/>
</dbReference>
<keyword evidence="22" id="KW-1185">Reference proteome</keyword>
<dbReference type="InterPro" id="IPR012675">
    <property type="entry name" value="Beta-grasp_dom_sf"/>
</dbReference>
<evidence type="ECO:0000259" key="20">
    <source>
        <dbReference type="PROSITE" id="PS51387"/>
    </source>
</evidence>
<dbReference type="EMBL" id="JACEGQ020000009">
    <property type="protein sequence ID" value="KAH8497897.1"/>
    <property type="molecule type" value="Genomic_DNA"/>
</dbReference>
<comment type="similarity">
    <text evidence="2">Belongs to the xanthine dehydrogenase family.</text>
</comment>
<evidence type="ECO:0000256" key="18">
    <source>
        <dbReference type="PIRSR" id="PIRSR000127-3"/>
    </source>
</evidence>
<proteinExistence type="inferred from homology"/>
<dbReference type="Pfam" id="PF01799">
    <property type="entry name" value="Fer2_2"/>
    <property type="match status" value="1"/>
</dbReference>
<dbReference type="Gene3D" id="3.30.465.10">
    <property type="match status" value="1"/>
</dbReference>
<dbReference type="InterPro" id="IPR008274">
    <property type="entry name" value="AldOxase/xan_DH_MoCoBD1"/>
</dbReference>
<feature type="domain" description="2Fe-2S ferredoxin-type" evidence="19">
    <location>
        <begin position="11"/>
        <end position="99"/>
    </location>
</feature>
<feature type="binding site" evidence="17">
    <location>
        <position position="389"/>
    </location>
    <ligand>
        <name>FAD</name>
        <dbReference type="ChEBI" id="CHEBI:57692"/>
    </ligand>
</feature>
<feature type="binding site" evidence="18">
    <location>
        <position position="59"/>
    </location>
    <ligand>
        <name>[2Fe-2S] cluster</name>
        <dbReference type="ChEBI" id="CHEBI:190135"/>
        <label>1</label>
    </ligand>
</feature>
<keyword evidence="11 18" id="KW-0411">Iron-sulfur</keyword>
<feature type="binding site" evidence="18">
    <location>
        <position position="815"/>
    </location>
    <ligand>
        <name>Mo-molybdopterin</name>
        <dbReference type="ChEBI" id="CHEBI:71302"/>
    </ligand>
    <ligandPart>
        <name>Mo</name>
        <dbReference type="ChEBI" id="CHEBI:28685"/>
    </ligandPart>
</feature>
<dbReference type="SUPFAM" id="SSF47741">
    <property type="entry name" value="CO dehydrogenase ISP C-domain like"/>
    <property type="match status" value="1"/>
</dbReference>
<keyword evidence="12" id="KW-0520">NAD</keyword>
<evidence type="ECO:0000256" key="13">
    <source>
        <dbReference type="ARBA" id="ARBA00023070"/>
    </source>
</evidence>
<comment type="cofactor">
    <cofactor evidence="14">
        <name>[2Fe-2S] cluster</name>
        <dbReference type="ChEBI" id="CHEBI:190135"/>
    </cofactor>
</comment>
<dbReference type="PROSITE" id="PS00197">
    <property type="entry name" value="2FE2S_FER_1"/>
    <property type="match status" value="1"/>
</dbReference>
<feature type="binding site" evidence="17">
    <location>
        <begin position="333"/>
        <end position="337"/>
    </location>
    <ligand>
        <name>FAD</name>
        <dbReference type="ChEBI" id="CHEBI:57692"/>
    </ligand>
</feature>
<keyword evidence="8" id="KW-0937">Abscisic acid biosynthesis</keyword>
<dbReference type="Gene3D" id="3.90.1170.50">
    <property type="entry name" value="Aldehyde oxidase/xanthine dehydrogenase, a/b hammerhead"/>
    <property type="match status" value="1"/>
</dbReference>
<feature type="binding site" evidence="18">
    <location>
        <position position="121"/>
    </location>
    <ligand>
        <name>[2Fe-2S] cluster</name>
        <dbReference type="ChEBI" id="CHEBI:190135"/>
        <label>2</label>
    </ligand>
</feature>
<keyword evidence="10 18" id="KW-0408">Iron</keyword>
<dbReference type="PANTHER" id="PTHR11908">
    <property type="entry name" value="XANTHINE DEHYDROGENASE"/>
    <property type="match status" value="1"/>
</dbReference>
<dbReference type="Pfam" id="PF00941">
    <property type="entry name" value="FAD_binding_5"/>
    <property type="match status" value="1"/>
</dbReference>
<dbReference type="Gene3D" id="1.10.150.120">
    <property type="entry name" value="[2Fe-2S]-binding domain"/>
    <property type="match status" value="1"/>
</dbReference>
<feature type="domain" description="FAD-binding PCMH-type" evidence="20">
    <location>
        <begin position="266"/>
        <end position="399"/>
    </location>
</feature>
<keyword evidence="5 18" id="KW-0001">2Fe-2S</keyword>
<keyword evidence="7 17" id="KW-0274">FAD</keyword>
<dbReference type="Pfam" id="PF01315">
    <property type="entry name" value="Ald_Xan_dh_C"/>
    <property type="match status" value="1"/>
</dbReference>
<evidence type="ECO:0000256" key="17">
    <source>
        <dbReference type="PIRSR" id="PIRSR000127-2"/>
    </source>
</evidence>
<evidence type="ECO:0000256" key="2">
    <source>
        <dbReference type="ARBA" id="ARBA00006849"/>
    </source>
</evidence>
<keyword evidence="3 18" id="KW-0500">Molybdenum</keyword>
<dbReference type="PROSITE" id="PS51085">
    <property type="entry name" value="2FE2S_FER_2"/>
    <property type="match status" value="1"/>
</dbReference>
<dbReference type="InterPro" id="IPR046867">
    <property type="entry name" value="AldOxase/xan_DH_MoCoBD2"/>
</dbReference>
<dbReference type="PIRSF" id="PIRSF000127">
    <property type="entry name" value="Xanthine_DH"/>
    <property type="match status" value="1"/>
</dbReference>
<keyword evidence="4" id="KW-0285">Flavoprotein</keyword>